<name>A0ABN9T014_9DINO</name>
<organism evidence="1 2">
    <name type="scientific">Prorocentrum cordatum</name>
    <dbReference type="NCBI Taxonomy" id="2364126"/>
    <lineage>
        <taxon>Eukaryota</taxon>
        <taxon>Sar</taxon>
        <taxon>Alveolata</taxon>
        <taxon>Dinophyceae</taxon>
        <taxon>Prorocentrales</taxon>
        <taxon>Prorocentraceae</taxon>
        <taxon>Prorocentrum</taxon>
    </lineage>
</organism>
<proteinExistence type="predicted"/>
<dbReference type="EMBL" id="CAUYUJ010014196">
    <property type="protein sequence ID" value="CAK0838081.1"/>
    <property type="molecule type" value="Genomic_DNA"/>
</dbReference>
<reference evidence="1" key="1">
    <citation type="submission" date="2023-10" db="EMBL/GenBank/DDBJ databases">
        <authorList>
            <person name="Chen Y."/>
            <person name="Shah S."/>
            <person name="Dougan E. K."/>
            <person name="Thang M."/>
            <person name="Chan C."/>
        </authorList>
    </citation>
    <scope>NUCLEOTIDE SEQUENCE [LARGE SCALE GENOMIC DNA]</scope>
</reference>
<accession>A0ABN9T014</accession>
<comment type="caution">
    <text evidence="1">The sequence shown here is derived from an EMBL/GenBank/DDBJ whole genome shotgun (WGS) entry which is preliminary data.</text>
</comment>
<gene>
    <name evidence="1" type="ORF">PCOR1329_LOCUS34109</name>
</gene>
<evidence type="ECO:0000313" key="2">
    <source>
        <dbReference type="Proteomes" id="UP001189429"/>
    </source>
</evidence>
<keyword evidence="2" id="KW-1185">Reference proteome</keyword>
<sequence length="558" mass="61102">MREASQSGWLNVRSRARCLDDMLAQASSAQKQVLYGHWARDAFVLNLGLATSADTASMNAKGVKRRLPSGSGHLMNGLRSFISRGGSIDGSCPHCLGNGRCCLDCAGADSIERYSRRPCFHRLSRQRDGFCRPTSENALAEFLGLAPAETANRRAAPGERAVLGFGQLARAGDALLMTRTTGDVEKWFNVFQLAAGAMGLETHWGRRRVLERRLLGGALSPLGLGLRLASDLAADTKARNKIGMLLLCAMQPRTGFTMHATPQMVRLRSPTSIVSPTGSAAAASACRDARAASAILGAGGGLEAASGCDASDDVFYISTDKEGKLVQAHDMQGQSHRAHEWRGAKGYSGFGGPIEEVRRVQRSWADEQPAQVLKWSFPTRRRDCLRIGFRAIDKMESLVSSRFRAAFEELACGCPPLVVRSISYLYLNYLQPHHKRIQAQGRHLLMLKVYESKHEVHCWHVPLREVRELHRLAAEALIGGVSLNDVQLVETYAVENTFVLHAETFLSGSRGQDLDAAQRSNPYGRCTWVGGMALHLITEEMENAARDRSQAFAMVPDE</sequence>
<feature type="non-terminal residue" evidence="1">
    <location>
        <position position="558"/>
    </location>
</feature>
<evidence type="ECO:0000313" key="1">
    <source>
        <dbReference type="EMBL" id="CAK0838081.1"/>
    </source>
</evidence>
<dbReference type="Proteomes" id="UP001189429">
    <property type="component" value="Unassembled WGS sequence"/>
</dbReference>
<protein>
    <submittedName>
        <fullName evidence="1">Uncharacterized protein</fullName>
    </submittedName>
</protein>